<feature type="transmembrane region" description="Helical" evidence="1">
    <location>
        <begin position="85"/>
        <end position="101"/>
    </location>
</feature>
<dbReference type="KEGG" id="ppr:PBPRB1736"/>
<proteinExistence type="predicted"/>
<organism evidence="2 3">
    <name type="scientific">Photobacterium profundum (strain SS9)</name>
    <dbReference type="NCBI Taxonomy" id="298386"/>
    <lineage>
        <taxon>Bacteria</taxon>
        <taxon>Pseudomonadati</taxon>
        <taxon>Pseudomonadota</taxon>
        <taxon>Gammaproteobacteria</taxon>
        <taxon>Vibrionales</taxon>
        <taxon>Vibrionaceae</taxon>
        <taxon>Photobacterium</taxon>
    </lineage>
</organism>
<evidence type="ECO:0000256" key="1">
    <source>
        <dbReference type="SAM" id="Phobius"/>
    </source>
</evidence>
<dbReference type="PIRSF" id="PIRSF011443">
    <property type="entry name" value="YgjV"/>
    <property type="match status" value="1"/>
</dbReference>
<gene>
    <name evidence="2" type="primary">YGJV</name>
    <name evidence="2" type="ordered locus">PBPRB1736</name>
</gene>
<dbReference type="AlphaFoldDB" id="Q6LGI4"/>
<protein>
    <submittedName>
        <fullName evidence="2">Membrane protein</fullName>
    </submittedName>
</protein>
<dbReference type="HOGENOM" id="CLU_107941_2_0_6"/>
<dbReference type="Proteomes" id="UP000000593">
    <property type="component" value="Chromosome 2"/>
</dbReference>
<accession>Q6LGI4</accession>
<dbReference type="InterPro" id="IPR026267">
    <property type="entry name" value="YgjV"/>
</dbReference>
<feature type="transmembrane region" description="Helical" evidence="1">
    <location>
        <begin position="62"/>
        <end position="79"/>
    </location>
</feature>
<dbReference type="InterPro" id="IPR019629">
    <property type="entry name" value="Uncharacterised_HI1736/YgjV"/>
</dbReference>
<reference evidence="3" key="1">
    <citation type="journal article" date="2005" name="Science">
        <title>Life at depth: Photobacterium profundum genome sequence and expression analysis.</title>
        <authorList>
            <person name="Vezzi A."/>
            <person name="Campanaro S."/>
            <person name="D'Angelo M."/>
            <person name="Simonato F."/>
            <person name="Vitulo N."/>
            <person name="Lauro F.M."/>
            <person name="Cestaro A."/>
            <person name="Malacrida G."/>
            <person name="Simionati B."/>
            <person name="Cannata N."/>
            <person name="Romualdi C."/>
            <person name="Bartlett D.H."/>
            <person name="Valle G."/>
        </authorList>
    </citation>
    <scope>NUCLEOTIDE SEQUENCE [LARGE SCALE GENOMIC DNA]</scope>
    <source>
        <strain evidence="3">ATCC BAA-1253 / SS9</strain>
    </source>
</reference>
<dbReference type="STRING" id="298386.PBPRB1736"/>
<dbReference type="eggNOG" id="ENOG502ZBTK">
    <property type="taxonomic scope" value="Bacteria"/>
</dbReference>
<dbReference type="EMBL" id="CR378680">
    <property type="protein sequence ID" value="CAG23596.1"/>
    <property type="molecule type" value="Genomic_DNA"/>
</dbReference>
<keyword evidence="1" id="KW-0472">Membrane</keyword>
<dbReference type="Pfam" id="PF10688">
    <property type="entry name" value="Imp-YgjV"/>
    <property type="match status" value="1"/>
</dbReference>
<keyword evidence="1" id="KW-0812">Transmembrane</keyword>
<keyword evidence="1" id="KW-1133">Transmembrane helix</keyword>
<keyword evidence="3" id="KW-1185">Reference proteome</keyword>
<sequence length="159" mass="17406">MSFALGISTFYQKDDRKLKMVMLIFNLNHLLHFLLLGSMVSALSALLSAVRTATALYVSSKVVAAAFITISLVSGIWLSDTIWDLWPILGTIIGTYSVFVLKGIQMRIGFLVGATCWLINNILVGSIGGTLLEVTVICVNVITVSRLLRDQRQQLATSK</sequence>
<evidence type="ECO:0000313" key="2">
    <source>
        <dbReference type="EMBL" id="CAG23596.1"/>
    </source>
</evidence>
<name>Q6LGI4_PHOPR</name>
<feature type="transmembrane region" description="Helical" evidence="1">
    <location>
        <begin position="30"/>
        <end position="50"/>
    </location>
</feature>
<feature type="transmembrane region" description="Helical" evidence="1">
    <location>
        <begin position="130"/>
        <end position="148"/>
    </location>
</feature>
<evidence type="ECO:0000313" key="3">
    <source>
        <dbReference type="Proteomes" id="UP000000593"/>
    </source>
</evidence>